<evidence type="ECO:0000256" key="1">
    <source>
        <dbReference type="SAM" id="MobiDB-lite"/>
    </source>
</evidence>
<reference evidence="4" key="1">
    <citation type="submission" date="2015-05" db="EMBL/GenBank/DDBJ databases">
        <title>Draft genome sequencing of a biphenyl-degrading bacterium, Pseudomonas balearica KF707 (=NBRC110670).</title>
        <authorList>
            <person name="Kimura N."/>
            <person name="Hirose J."/>
            <person name="Watanabe T."/>
            <person name="Suenaga H."/>
            <person name="Fujihara H."/>
            <person name="Noguchi M."/>
            <person name="Hashimoto M."/>
            <person name="Shimodaira J."/>
            <person name="Tsuchikane K."/>
            <person name="Hosoyama A."/>
            <person name="Yamazoe A."/>
            <person name="Fujita N."/>
            <person name="Furukawa K."/>
        </authorList>
    </citation>
    <scope>NUCLEOTIDE SEQUENCE [LARGE SCALE GENOMIC DNA]</scope>
    <source>
        <strain evidence="4">DSM 10086 / NBRC 110670 / KF707</strain>
    </source>
</reference>
<dbReference type="SUPFAM" id="SSF51126">
    <property type="entry name" value="Pectin lyase-like"/>
    <property type="match status" value="1"/>
</dbReference>
<reference evidence="3 4" key="2">
    <citation type="journal article" date="2017" name="Int. J. Syst. Evol. Microbiol.">
        <title>Pseudomonas furukawaii sp. nov., a polychlorinated biphenyl-degrading bacterium isolated from biphenyl-contaminated soil in Japan.</title>
        <authorList>
            <person name="Kimura N."/>
            <person name="Watanabe T."/>
            <person name="Suenaga H."/>
            <person name="Fujihara H."/>
            <person name="Futagami T."/>
            <person name="Goto M."/>
            <person name="Hanada S."/>
            <person name="Hirose J."/>
        </authorList>
    </citation>
    <scope>NUCLEOTIDE SEQUENCE [LARGE SCALE GENOMIC DNA]</scope>
    <source>
        <strain evidence="4">DSM 10086 / NBRC 110670 / KF707</strain>
    </source>
</reference>
<protein>
    <submittedName>
        <fullName evidence="3">Large exoprotein involved in heme utilization or adhesion of ShlA/HecA/FhaA family</fullName>
    </submittedName>
</protein>
<dbReference type="Pfam" id="PF05594">
    <property type="entry name" value="Fil_haemagg"/>
    <property type="match status" value="28"/>
</dbReference>
<dbReference type="InterPro" id="IPR012334">
    <property type="entry name" value="Pectin_lyas_fold"/>
</dbReference>
<dbReference type="InterPro" id="IPR011050">
    <property type="entry name" value="Pectin_lyase_fold/virulence"/>
</dbReference>
<dbReference type="InterPro" id="IPR006915">
    <property type="entry name" value="DUF637_hemagglutn_put"/>
</dbReference>
<proteinExistence type="predicted"/>
<keyword evidence="4" id="KW-1185">Reference proteome</keyword>
<evidence type="ECO:0000313" key="4">
    <source>
        <dbReference type="Proteomes" id="UP000218554"/>
    </source>
</evidence>
<dbReference type="Gene3D" id="2.160.20.10">
    <property type="entry name" value="Single-stranded right-handed beta-helix, Pectin lyase-like"/>
    <property type="match status" value="1"/>
</dbReference>
<feature type="domain" description="Filamentous haemagglutinin FhaB/tRNA nuclease CdiA-like TPS" evidence="2">
    <location>
        <begin position="47"/>
        <end position="168"/>
    </location>
</feature>
<dbReference type="NCBIfam" id="TIGR01731">
    <property type="entry name" value="fil_hemag_20aa"/>
    <property type="match status" value="75"/>
</dbReference>
<dbReference type="EMBL" id="AP014862">
    <property type="protein sequence ID" value="BAU77048.1"/>
    <property type="molecule type" value="Genomic_DNA"/>
</dbReference>
<dbReference type="Proteomes" id="UP000218554">
    <property type="component" value="Chromosome"/>
</dbReference>
<dbReference type="GO" id="GO:0003824">
    <property type="term" value="F:catalytic activity"/>
    <property type="evidence" value="ECO:0007669"/>
    <property type="project" value="UniProtKB-ARBA"/>
</dbReference>
<evidence type="ECO:0000259" key="2">
    <source>
        <dbReference type="SMART" id="SM00912"/>
    </source>
</evidence>
<feature type="region of interest" description="Disordered" evidence="1">
    <location>
        <begin position="4548"/>
        <end position="4574"/>
    </location>
</feature>
<sequence>MDVRSPLNQCIALALAGILFLQPIVVTAAELAVDRNAGSSTQLGQAGNGVPIVNIATPNGSGLSHNRFTEYNVGQQGLILNNATGKTQSTQLGGLIVGNPNLRGQAAGTILNEVTGSNRSRLAGYTEVAGQSARVIVANPHGITCNGCGFINTPRATLTTGKPVLHGTRLDRFQVEGGDILVEGEGLNAGNLDQFDLITRSARINAELHARKLNIIAGRNEVKADSLAVTPLAENRSNRPELAIDSSALGGMYAGAIHLVGTEAGVGVKLAGNLAASGGDIRIDASGRLSLAQATATGDLQVKAGAAELKGDAYAGGRALLETQGDLTLRQNLVAKDAVRLSSGGGLLNQGVVEAGARPGDRQKGRGDIQVRAQDLRNSGSLVADRNLELQVGQSLDNQGGTLSAQGSTRVSADRVDNRQGRMLSHGELAVEARTLDNRQSGLLASGGRLDARLGQLDNRSGEISGGTRIDIRAEAVDNRAGKVLAKQALDLAAEGAVKNQAGILGAGRQLQLKAGALDNSQQGQLASQGDLEVKVVGTLDNRAAGRVSAEGDAKVSAGTLDNRQGGQLTASAALDLSAGQVDNADAGRIASNGTLTASVSGLDQRGGGQLYSGGDLSLDLHDGHLQNSGGLIRSPGQLLLRNLADVTNQGGEISSAHSFDLVARSLNNSDGKLLSEQSLTLRIDEMLANLRGLVAARGLELTAARLDNLSGRIDVREPLLLMVSGELDNQGGEIVATDGRLQVGSLDNRKGGVFGGTRLDIASSGAVNNREGRLASAGGLNLIASSVDNTQGGRVMSSQAMSIAGLELDNRGGTLSSQGKATLSGTFLDNREGGQVLVEEDLQLFFDRIDNSLKGLLSSQGDMRLEAARFINAEGRGYARQGLSLLLSARASDAQGGVLDNSRGSLLTDGGLLLQATALVNQGGVIASADDASVISEGAFDNRGGQLVVDKHLRLTSGGLDNGQAGQIDAKGALSLVTGVLDNQEGGQLTSSGQLDLNAQRVINATGGRIASNGALTASVSRLDQQGGGQLYSGSELSLDLNGGHLQNSGGLIHAPGRLLLKNLSDVSNRDGEISSHTAFALTARSLDNASGKLLGAQALSLRIERALNNLKGQIAASALDVQSGALDNSAGLLSGSGDLSLAVTDLARNHGGEISGGGVVRLEAADLDNQQGEILGDEGLALSFRGALDNRGGTLGTGRDLVLQAAGVDNRQGTLLADGTLSVEVSGLLDNQQQGSLIAKGVLAVGAHRLDNRGGTVSGQGRVALQGKYLDNRGGALAANGPLVLRLDRLDNRHQGLITSKTDFVYQGQRLDNQGGRITSAGPLFLEAEELNNAQGRIASQGDLHARLETLAQQGGELVAQGRLRLEARALDNRQGGLVGSTAALTLEVGDIDNRGGELSSQASVGLVGQRLDNSGGKVLAGERLILAVDRVINQAKGLIFGLHSATLTARQLDNSGGTLSSAATLAVTLAAGEDKLDGALLNHQGVISSDGSLAVSAGRIENQRGTVSSADRLVLSSAGQLDNQGGFIVSDGSLHLSSARLDNGQAGEISAQGDARLTTGTFDNSQGGQLIAAGTLELEAGQVDNSGKARIASGGPLSARLSGLDQHDGGELFSKADLSLDLQQGLLNNDNGGLINSPGQLLLRNLGQVSNRGGEISSQQGFTLAAEQLDNQAGKLLSNQSLVLRIARALDNVRGTILANGLDLHASRLDSREGLINSREQLALDVAGHFDNQGGSLVAVGELVLAAATLDNRAGAIAGRTDVQLKVGTLDQRGGQLVALGALELSGQRLDNSADGLIGATQGLSLDVDEIDNRAGEISSQGGVTLKARKLDNAEGGRLLSGSRLDLVVEHLINRARGLISGTTAIELRGTQLDNEGGRLLSQRSVAISLDDGLTNGQGLISSEGRLDLDVGRLDNQAGSLSSGDAMVIASRAGLRNDSGQLVTDGALSLASASLENRQGVLSAKGPVQIATGTLDNSQGSLTSASTLQLDTGPLINNAGRIGSGQALDASVTRLEQQGGQLFSNAQLRLDLKGGDLDNREGLINTPGRLLLESLGTVGNQGGEISSQQAFTLAARSIDNHSGKLLSAEALTLRIDQALASLKGLIAGSRIDLRAASLDNTGGTLTSRSDTRLHVSDALVNGELGLISAAQALSVETAALDNRGASLLAGSSLELRAQGIDNRDGGLINSQGGLVLRALTLDSSQDGEVSTLGAMDLGLSQLTQRQGRLIGSLGLRLDLKGGDLDNRDGLILARGPLSLERLRDLANQGGEISSHQSFDLSLRHLDNTGGKLISSGQLGLAGTTLLNQGGLLSGWQGLGVHGQSLDNRNLGTLSSRDGDLSVSLTGALHNGAEGALASKGHLSVKAASLDNSDRGVISSAGGQSLQIAEAIDNSAGGSIDSGAGLELRTVQLKNAAGRLHAQGPLDLAAHQLDNQGGSLTGSDGVTLNLLGTFGNASGTLASAGPLVLQGVTRVDNQGGQIISQGLLTLLGGSLDNRSGGTLAANGALLLSTTGAVRNDEDGLIYSRDAGVRIDSANLTNSHGSIQSKGDLGIVTGDLANQGGRLLSQDGNLDITAGNLDNRGGTLVSLQGWVNARLSGWLNNASDADTAGIVQGRGLVLAASSLSNQGGHLSALAGDAQLTVGHLDNRQGGLFAAGLLRVKGDSLTNAGQMAGQRVDFSLAGALNNQFGILESDSTLNLKVASLDNRGGQLRALGDGGRTLLAVQGLLDNRNGKLESANFDFGLAAGSLLNTGGTLLHIGNGTFDISLPNVANAGGSIVTQGGLTLNADSWTNSSTIQAGRLAVTVGTFHQTASGQLLASRSFTGSGGNWRNDGLIASDGGLALSLGGTYGGNGRLTSLGELDLAAAQLTLPTTGRITGGGDTTLKVGRLLTNHGLLTSAGGLTLDAGQLDNHGTLGSAEKLRLTTPTLLNENGLIFSGDDIVLRVTNLKNRFADIYSLGSLNIAANDAGARSKLLENISATLESARDMKLAVTSIVNRKDVFSVSERLIAGSITFHCYDCKGRHFDFDYFVREEIERTVTSDSAVSSISAGGNLRVSSDSFNNQHSLVSAAGNISIDTGTFNNTGAATESVIRNRTFRKTDDTEPSHVFFGFINGSLANYNKYNSRYVHRYTETSGGRDPYTRILRTNEQVTSTPNPHFNPSFNHKIPDRFYSYILASSSETSLNTGVAASAIIQAGGNVTIKASSSLGNGVSRSNVAYTGSASKVSDASVAASTGGNVVLINAQLPPDLAQKQVNPLSLPGFSIPSGQNGLFRLSSAASTDSEVTAVDQGPQSWSMGGASISLAQREQQVEVSGSRFEVQVGDTLEAGSRELTLGQHQSSGIGGAGVIQVSADGASIGQSLPGRSQGDTVASVAAIVPEEQPDRIDPPGVGTGNGLNVEDIAPSQRTPIDLGESPTAVQSVQVQPQTPVTTQAVARVQELPAAGSEPRPHKYLIETNPALTDLRQFLSSDYMLGLLGYDPDKAQKRLGDGLYEQRLVREAITARTGQRFLAGLHSDEAMFRHLMDNAIASKQSLNLGLGVSLTAAQVAALTHDIVWLEEHEVNGERVLVPVLYLAQAKGRLAPNGALIQGQDVALISGGELVNQGTLRAGNDLAVTAGNIANSGLMQAGNRLDLLATDSIRNAQGGIIAGRDISAIALRGDIINERSQDTLTTQGGASLIRDTVMNSAARIEAANDLSLSAGRDLANVGSVMSAGGDASLNAGRDLLIGSATEVDSAEGQGKKSRWSEASITQHGSDLHVRGNLQVEAGRDLSVIASRVEAGGDIAMAAGRDLDIASAANESHYEYHAKRKRKGLDIERDSVRQQGSEIVSGGDLKLTAGHDLSLTASRLEASNDAYLYAGNDLGLLAAEDSDYSLYDKKKKGSFGSRKSKRDEVTDVRNIGSDIIAGGDLILASEGDQRYQKARLEAGAGLTLESGGEIVFEAVKDLHQESHEKSGSSLAWQSLKGKGQTDETLRQSQLIARGEIAIKAVDGLRVDLKEIDQKIVSQTIDVMVKADPGLAWIKELEQRGDVDWQRVREIHDAFSYSHSGLGAGAQLAIAIVMAAVVGPAAGAAVGGGAGGAVTGAVATSAATKGTISIINNRGDLGAALKDVTSKESLKDYAVAGVTAGLTASLFDKLFGTRTNPFTGKVNNLDLSTLEGVGNFAGNQLAQSATAAALNELMGRDASFKEALQNALYDTLAAASFNAVGDYTEGKWVDGSPQKVAVHAIVGGLLSKATGGDFATGAVAAGANEALVVQLDALVGSDPDLLTMASQLVGLVAAAAVDGDIEKGAWVAKNATQYNFLGHGDSKDFEEMMKGCGDDEACQQRYWTDPKNGLDKLSLDNFDEALATGGAAWAKDQMGQIVAGLDVLNSMRCSTSTCEHYKFTLVDRALTSYAKLADVVGAWEPVLGVIAGVAGGVAGSHTSSGRRPAGSEPVLGSAQVQKSYEYWAKLKADAGAKGGAVKGTVAIPESRVGHIFRKADGHLPDTPANRELLTNLANDGKAVLGSDRHGTTWSAKVLPDGSQAWVQTRGDQVINGGINKIPKPYDPERGLASLKPRGSKNGK</sequence>
<dbReference type="InterPro" id="IPR025157">
    <property type="entry name" value="Hemagglutinin_rpt"/>
</dbReference>
<dbReference type="KEGG" id="pfuw:KF707C_53600"/>
<dbReference type="Pfam" id="PF13332">
    <property type="entry name" value="Fil_haemagg_2"/>
    <property type="match status" value="3"/>
</dbReference>
<dbReference type="SMART" id="SM00912">
    <property type="entry name" value="Haemagg_act"/>
    <property type="match status" value="1"/>
</dbReference>
<gene>
    <name evidence="3" type="ORF">KF707C_53600</name>
</gene>
<accession>A0AAD1C5H0</accession>
<dbReference type="Pfam" id="PF05860">
    <property type="entry name" value="TPS"/>
    <property type="match status" value="1"/>
</dbReference>
<name>A0AAD1C5H0_METFU</name>
<dbReference type="InterPro" id="IPR010069">
    <property type="entry name" value="CdiA_FHA1_rpt"/>
</dbReference>
<dbReference type="InterPro" id="IPR008638">
    <property type="entry name" value="FhaB/CdiA-like_TPS"/>
</dbReference>
<dbReference type="Pfam" id="PF04830">
    <property type="entry name" value="DUF637"/>
    <property type="match status" value="1"/>
</dbReference>
<dbReference type="InterPro" id="IPR008619">
    <property type="entry name" value="Filamentous_hemagglutn_rpt"/>
</dbReference>
<dbReference type="NCBIfam" id="TIGR01901">
    <property type="entry name" value="adhes_NPXG"/>
    <property type="match status" value="1"/>
</dbReference>
<dbReference type="RefSeq" id="WP_003453318.1">
    <property type="nucleotide sequence ID" value="NZ_AJMR01000180.1"/>
</dbReference>
<evidence type="ECO:0000313" key="3">
    <source>
        <dbReference type="EMBL" id="BAU77048.1"/>
    </source>
</evidence>
<organism evidence="3 4">
    <name type="scientific">Metapseudomonas furukawaii</name>
    <name type="common">Pseudomonas furukawaii</name>
    <dbReference type="NCBI Taxonomy" id="1149133"/>
    <lineage>
        <taxon>Bacteria</taxon>
        <taxon>Pseudomonadati</taxon>
        <taxon>Pseudomonadota</taxon>
        <taxon>Gammaproteobacteria</taxon>
        <taxon>Pseudomonadales</taxon>
        <taxon>Pseudomonadaceae</taxon>
        <taxon>Metapseudomonas</taxon>
    </lineage>
</organism>